<protein>
    <submittedName>
        <fullName evidence="1">Uncharacterized protein</fullName>
    </submittedName>
</protein>
<reference evidence="1" key="1">
    <citation type="submission" date="2023-04" db="EMBL/GenBank/DDBJ databases">
        <title>Draft Genome sequencing of Naganishia species isolated from polar environments using Oxford Nanopore Technology.</title>
        <authorList>
            <person name="Leo P."/>
            <person name="Venkateswaran K."/>
        </authorList>
    </citation>
    <scope>NUCLEOTIDE SEQUENCE</scope>
    <source>
        <strain evidence="1">MNA-CCFEE 5262</strain>
    </source>
</reference>
<dbReference type="Proteomes" id="UP001230649">
    <property type="component" value="Unassembled WGS sequence"/>
</dbReference>
<sequence length="618" mass="68309">MSLTSVEQAIYKRIKAQSSLILGDPELRQQLTGTPVEEIAQGVNGLSRKGLILIKKAGNRILYQAVSKDEAKRTGTFEHDEGLVYSHIKDAGNMGAWTRPLKMATNLHQTSFNKAIKGLESKMAIKLVKSVKWPTRKIYMLANVTPSVELTGGPWYSDGGLDQAFIDGLLSVCLNYVKKLTFPRKPPKSVDISDEIYVSNPVSPPSHTKRLPSPAKVLEFIVSSGISQQTLAVEHVMQLMNVLVYNGEVEILKPPSGTRHEEGWNSDIEGDGGGMADKEWKDEVARRKSREREREKAKGSKKRARGTQSDSDSGKAGKSKSRSKSKASSKSKTPDSDDGSDSDKGSASDASSSGSARRNSLSATSGSDSATDSATDSDDEKARAKKRRKREKERELKEREKKRAKEKEKRRRKKEKERKAREREKEREKRRKRKEKERKEKKRKEKEKAKRRSKSRTAGSDSDDSDSDSDALVTISDKKKRSKKRLDSDSDSSSSSSSSGSSSSLSSSSSSDSDSDTDSDAGKKKLKSKDKSSLLGHADGADIPGITPMLGMYDYEHDIYHDTDVVYRAVHPPASNIEWGISEAPCVQCPVHLFCSETGPVNPAGCVYYDNWLGMDYV</sequence>
<keyword evidence="2" id="KW-1185">Reference proteome</keyword>
<accession>A0ACC2WST4</accession>
<dbReference type="EMBL" id="JASBWS010000007">
    <property type="protein sequence ID" value="KAJ9114820.1"/>
    <property type="molecule type" value="Genomic_DNA"/>
</dbReference>
<gene>
    <name evidence="1" type="ORF">QFC20_001191</name>
</gene>
<name>A0ACC2WST4_9TREE</name>
<evidence type="ECO:0000313" key="1">
    <source>
        <dbReference type="EMBL" id="KAJ9114820.1"/>
    </source>
</evidence>
<comment type="caution">
    <text evidence="1">The sequence shown here is derived from an EMBL/GenBank/DDBJ whole genome shotgun (WGS) entry which is preliminary data.</text>
</comment>
<organism evidence="1 2">
    <name type="scientific">Naganishia adeliensis</name>
    <dbReference type="NCBI Taxonomy" id="92952"/>
    <lineage>
        <taxon>Eukaryota</taxon>
        <taxon>Fungi</taxon>
        <taxon>Dikarya</taxon>
        <taxon>Basidiomycota</taxon>
        <taxon>Agaricomycotina</taxon>
        <taxon>Tremellomycetes</taxon>
        <taxon>Filobasidiales</taxon>
        <taxon>Filobasidiaceae</taxon>
        <taxon>Naganishia</taxon>
    </lineage>
</organism>
<evidence type="ECO:0000313" key="2">
    <source>
        <dbReference type="Proteomes" id="UP001230649"/>
    </source>
</evidence>
<proteinExistence type="predicted"/>